<evidence type="ECO:0000313" key="1">
    <source>
        <dbReference type="EMBL" id="CAL1380101.1"/>
    </source>
</evidence>
<dbReference type="AlphaFoldDB" id="A0AAV2E2D4"/>
<name>A0AAV2E2D4_9ROSI</name>
<sequence length="82" mass="9099">MSSGLLSINYSALAASGGGRDCRHRLRRFGRASEGWDEHGYVPQPWGKEHIAPKCPLNDPSKELSFPVVLFPQGFTQQLQCN</sequence>
<protein>
    <submittedName>
        <fullName evidence="1">Uncharacterized protein</fullName>
    </submittedName>
</protein>
<gene>
    <name evidence="1" type="ORF">LTRI10_LOCUS21570</name>
</gene>
<reference evidence="1 2" key="1">
    <citation type="submission" date="2024-04" db="EMBL/GenBank/DDBJ databases">
        <authorList>
            <person name="Fracassetti M."/>
        </authorList>
    </citation>
    <scope>NUCLEOTIDE SEQUENCE [LARGE SCALE GENOMIC DNA]</scope>
</reference>
<proteinExistence type="predicted"/>
<evidence type="ECO:0000313" key="2">
    <source>
        <dbReference type="Proteomes" id="UP001497516"/>
    </source>
</evidence>
<dbReference type="EMBL" id="OZ034817">
    <property type="protein sequence ID" value="CAL1380101.1"/>
    <property type="molecule type" value="Genomic_DNA"/>
</dbReference>
<accession>A0AAV2E2D4</accession>
<organism evidence="1 2">
    <name type="scientific">Linum trigynum</name>
    <dbReference type="NCBI Taxonomy" id="586398"/>
    <lineage>
        <taxon>Eukaryota</taxon>
        <taxon>Viridiplantae</taxon>
        <taxon>Streptophyta</taxon>
        <taxon>Embryophyta</taxon>
        <taxon>Tracheophyta</taxon>
        <taxon>Spermatophyta</taxon>
        <taxon>Magnoliopsida</taxon>
        <taxon>eudicotyledons</taxon>
        <taxon>Gunneridae</taxon>
        <taxon>Pentapetalae</taxon>
        <taxon>rosids</taxon>
        <taxon>fabids</taxon>
        <taxon>Malpighiales</taxon>
        <taxon>Linaceae</taxon>
        <taxon>Linum</taxon>
    </lineage>
</organism>
<keyword evidence="2" id="KW-1185">Reference proteome</keyword>
<dbReference type="Proteomes" id="UP001497516">
    <property type="component" value="Chromosome 4"/>
</dbReference>